<dbReference type="PANTHER" id="PTHR23310:SF62">
    <property type="entry name" value="ACYL-COA BINDING PROTEIN 1, ISOFORM A"/>
    <property type="match status" value="1"/>
</dbReference>
<accession>A0A9P7GCB9</accession>
<evidence type="ECO:0000259" key="3">
    <source>
        <dbReference type="PROSITE" id="PS51228"/>
    </source>
</evidence>
<organism evidence="4 5">
    <name type="scientific">Asterophora parasitica</name>
    <dbReference type="NCBI Taxonomy" id="117018"/>
    <lineage>
        <taxon>Eukaryota</taxon>
        <taxon>Fungi</taxon>
        <taxon>Dikarya</taxon>
        <taxon>Basidiomycota</taxon>
        <taxon>Agaricomycotina</taxon>
        <taxon>Agaricomycetes</taxon>
        <taxon>Agaricomycetidae</taxon>
        <taxon>Agaricales</taxon>
        <taxon>Tricholomatineae</taxon>
        <taxon>Lyophyllaceae</taxon>
        <taxon>Asterophora</taxon>
    </lineage>
</organism>
<evidence type="ECO:0000313" key="4">
    <source>
        <dbReference type="EMBL" id="KAG5646969.1"/>
    </source>
</evidence>
<dbReference type="Pfam" id="PF00887">
    <property type="entry name" value="ACBP"/>
    <property type="match status" value="1"/>
</dbReference>
<sequence>MSQAKFEKAVEIIGALPKDGAIKPTSDDQLYFYKYFKQAKIGDNNTTRPGLLDFTGKAKWDAWTEVKGVSKEEAYQKYVDKLLEILKSVGDEASLKLIAEIEAA</sequence>
<dbReference type="Proteomes" id="UP000775547">
    <property type="component" value="Unassembled WGS sequence"/>
</dbReference>
<gene>
    <name evidence="4" type="ORF">DXG03_001692</name>
</gene>
<dbReference type="InterPro" id="IPR014352">
    <property type="entry name" value="FERM/acyl-CoA-bd_prot_sf"/>
</dbReference>
<dbReference type="InterPro" id="IPR035984">
    <property type="entry name" value="Acyl-CoA-binding_sf"/>
</dbReference>
<dbReference type="OrthoDB" id="346910at2759"/>
<proteinExistence type="inferred from homology"/>
<dbReference type="PANTHER" id="PTHR23310">
    <property type="entry name" value="ACYL-COA-BINDING PROTEIN, ACBP"/>
    <property type="match status" value="1"/>
</dbReference>
<reference evidence="4" key="2">
    <citation type="submission" date="2021-10" db="EMBL/GenBank/DDBJ databases">
        <title>Phylogenomics reveals ancestral predisposition of the termite-cultivated fungus Termitomyces towards a domesticated lifestyle.</title>
        <authorList>
            <person name="Auxier B."/>
            <person name="Grum-Grzhimaylo A."/>
            <person name="Cardenas M.E."/>
            <person name="Lodge J.D."/>
            <person name="Laessoe T."/>
            <person name="Pedersen O."/>
            <person name="Smith M.E."/>
            <person name="Kuyper T.W."/>
            <person name="Franco-Molano E.A."/>
            <person name="Baroni T.J."/>
            <person name="Aanen D.K."/>
        </authorList>
    </citation>
    <scope>NUCLEOTIDE SEQUENCE</scope>
    <source>
        <strain evidence="4">AP01</strain>
        <tissue evidence="4">Mycelium</tissue>
    </source>
</reference>
<dbReference type="PRINTS" id="PR00689">
    <property type="entry name" value="ACOABINDINGP"/>
</dbReference>
<protein>
    <recommendedName>
        <fullName evidence="3">ACB domain-containing protein</fullName>
    </recommendedName>
</protein>
<dbReference type="InterPro" id="IPR000582">
    <property type="entry name" value="Acyl-CoA-binding_protein"/>
</dbReference>
<dbReference type="PROSITE" id="PS51228">
    <property type="entry name" value="ACB_2"/>
    <property type="match status" value="1"/>
</dbReference>
<keyword evidence="5" id="KW-1185">Reference proteome</keyword>
<keyword evidence="2" id="KW-0446">Lipid-binding</keyword>
<dbReference type="FunFam" id="1.20.80.10:FF:000010">
    <property type="entry name" value="Acyl-CoA-binding domain-containing protein 5"/>
    <property type="match status" value="1"/>
</dbReference>
<evidence type="ECO:0000256" key="2">
    <source>
        <dbReference type="ARBA" id="ARBA00023121"/>
    </source>
</evidence>
<feature type="domain" description="ACB" evidence="3">
    <location>
        <begin position="2"/>
        <end position="91"/>
    </location>
</feature>
<dbReference type="GO" id="GO:0000062">
    <property type="term" value="F:fatty-acyl-CoA binding"/>
    <property type="evidence" value="ECO:0007669"/>
    <property type="project" value="InterPro"/>
</dbReference>
<dbReference type="Gene3D" id="1.20.80.10">
    <property type="match status" value="1"/>
</dbReference>
<dbReference type="AlphaFoldDB" id="A0A9P7GCB9"/>
<comment type="similarity">
    <text evidence="1">Belongs to the ACBP family.</text>
</comment>
<reference evidence="4" key="1">
    <citation type="submission" date="2020-07" db="EMBL/GenBank/DDBJ databases">
        <authorList>
            <person name="Nieuwenhuis M."/>
            <person name="Van De Peppel L.J.J."/>
        </authorList>
    </citation>
    <scope>NUCLEOTIDE SEQUENCE</scope>
    <source>
        <strain evidence="4">AP01</strain>
        <tissue evidence="4">Mycelium</tissue>
    </source>
</reference>
<dbReference type="GO" id="GO:0006631">
    <property type="term" value="P:fatty acid metabolic process"/>
    <property type="evidence" value="ECO:0007669"/>
    <property type="project" value="TreeGrafter"/>
</dbReference>
<comment type="caution">
    <text evidence="4">The sequence shown here is derived from an EMBL/GenBank/DDBJ whole genome shotgun (WGS) entry which is preliminary data.</text>
</comment>
<dbReference type="EMBL" id="JABCKV010000014">
    <property type="protein sequence ID" value="KAG5646969.1"/>
    <property type="molecule type" value="Genomic_DNA"/>
</dbReference>
<name>A0A9P7GCB9_9AGAR</name>
<evidence type="ECO:0000313" key="5">
    <source>
        <dbReference type="Proteomes" id="UP000775547"/>
    </source>
</evidence>
<evidence type="ECO:0000256" key="1">
    <source>
        <dbReference type="ARBA" id="ARBA00005567"/>
    </source>
</evidence>
<dbReference type="SUPFAM" id="SSF47027">
    <property type="entry name" value="Acyl-CoA binding protein"/>
    <property type="match status" value="1"/>
</dbReference>